<name>A0ABN7AL31_9HEMI</name>
<reference evidence="3 4" key="1">
    <citation type="submission" date="2023-09" db="EMBL/GenBank/DDBJ databases">
        <title>Nesidiocoris tenuis whole genome shotgun sequence.</title>
        <authorList>
            <person name="Shibata T."/>
            <person name="Shimoda M."/>
            <person name="Kobayashi T."/>
            <person name="Uehara T."/>
        </authorList>
    </citation>
    <scope>NUCLEOTIDE SEQUENCE [LARGE SCALE GENOMIC DNA]</scope>
    <source>
        <strain evidence="3 4">Japan</strain>
    </source>
</reference>
<dbReference type="Proteomes" id="UP001307889">
    <property type="component" value="Chromosome 3"/>
</dbReference>
<evidence type="ECO:0008006" key="5">
    <source>
        <dbReference type="Google" id="ProtNLM"/>
    </source>
</evidence>
<keyword evidence="4" id="KW-1185">Reference proteome</keyword>
<gene>
    <name evidence="3" type="ORF">NTJ_05574</name>
</gene>
<evidence type="ECO:0000256" key="2">
    <source>
        <dbReference type="SAM" id="Phobius"/>
    </source>
</evidence>
<keyword evidence="2" id="KW-0812">Transmembrane</keyword>
<dbReference type="EMBL" id="AP028911">
    <property type="protein sequence ID" value="BES92763.1"/>
    <property type="molecule type" value="Genomic_DNA"/>
</dbReference>
<sequence length="167" mass="18243">MDLASTIADPRERSSFVGDLESKLNSARAGLPQDPVEDDAASGEGKSAEKTDNGHLVLGPMSSLKQFFLNQMQPISTELTIPIDSENIDEEPPQEIRRRTGRHRRGCCCQDDRNGGSSDLAIASVYLVMIALSFSISVFVAVLFVLKVCCLTDCLCMEFLGPNDQRC</sequence>
<keyword evidence="2" id="KW-1133">Transmembrane helix</keyword>
<evidence type="ECO:0000313" key="3">
    <source>
        <dbReference type="EMBL" id="BES92763.1"/>
    </source>
</evidence>
<proteinExistence type="predicted"/>
<feature type="region of interest" description="Disordered" evidence="1">
    <location>
        <begin position="1"/>
        <end position="55"/>
    </location>
</feature>
<accession>A0ABN7AL31</accession>
<evidence type="ECO:0000313" key="4">
    <source>
        <dbReference type="Proteomes" id="UP001307889"/>
    </source>
</evidence>
<keyword evidence="2" id="KW-0472">Membrane</keyword>
<feature type="transmembrane region" description="Helical" evidence="2">
    <location>
        <begin position="120"/>
        <end position="146"/>
    </location>
</feature>
<evidence type="ECO:0000256" key="1">
    <source>
        <dbReference type="SAM" id="MobiDB-lite"/>
    </source>
</evidence>
<organism evidence="3 4">
    <name type="scientific">Nesidiocoris tenuis</name>
    <dbReference type="NCBI Taxonomy" id="355587"/>
    <lineage>
        <taxon>Eukaryota</taxon>
        <taxon>Metazoa</taxon>
        <taxon>Ecdysozoa</taxon>
        <taxon>Arthropoda</taxon>
        <taxon>Hexapoda</taxon>
        <taxon>Insecta</taxon>
        <taxon>Pterygota</taxon>
        <taxon>Neoptera</taxon>
        <taxon>Paraneoptera</taxon>
        <taxon>Hemiptera</taxon>
        <taxon>Heteroptera</taxon>
        <taxon>Panheteroptera</taxon>
        <taxon>Cimicomorpha</taxon>
        <taxon>Miridae</taxon>
        <taxon>Dicyphina</taxon>
        <taxon>Nesidiocoris</taxon>
    </lineage>
</organism>
<protein>
    <recommendedName>
        <fullName evidence="5">Transmembrane protein</fullName>
    </recommendedName>
</protein>